<dbReference type="EMBL" id="MJEQ01003054">
    <property type="protein sequence ID" value="OIT25437.1"/>
    <property type="molecule type" value="Genomic_DNA"/>
</dbReference>
<sequence>MLLLSSSIPLSWGTFCPSQASLNCTFGVPFNHSKLQTSLRFSAFKTRATFDEKDQNSQASILIQEEEFKQPNWEVEESVRVLKNAAKTRKVAAGEILAAFSVIEKAKIDSSKFLETLGGTESPGRTWMLIFTAEKGLERGRYFPITAVQRFDAAAKRIENGVFLGPLGFLTFEGRFSWKNKILAFVFEQLRIKVGPLNPFNISIKGKDEREPSNKDKDPFFIWFYIDEEIAVARGRSGGTAFWVRCRRVGYS</sequence>
<dbReference type="PANTHER" id="PTHR35690">
    <property type="entry name" value="OS01G0363500 PROTEIN"/>
    <property type="match status" value="1"/>
</dbReference>
<evidence type="ECO:0008006" key="3">
    <source>
        <dbReference type="Google" id="ProtNLM"/>
    </source>
</evidence>
<protein>
    <recommendedName>
        <fullName evidence="3">Microbial collagenase</fullName>
    </recommendedName>
</protein>
<proteinExistence type="predicted"/>
<dbReference type="Gramene" id="OIT25437">
    <property type="protein sequence ID" value="OIT25437"/>
    <property type="gene ID" value="A4A49_29036"/>
</dbReference>
<dbReference type="AlphaFoldDB" id="A0A1J6K5V6"/>
<comment type="caution">
    <text evidence="1">The sequence shown here is derived from an EMBL/GenBank/DDBJ whole genome shotgun (WGS) entry which is preliminary data.</text>
</comment>
<organism evidence="1 2">
    <name type="scientific">Nicotiana attenuata</name>
    <name type="common">Coyote tobacco</name>
    <dbReference type="NCBI Taxonomy" id="49451"/>
    <lineage>
        <taxon>Eukaryota</taxon>
        <taxon>Viridiplantae</taxon>
        <taxon>Streptophyta</taxon>
        <taxon>Embryophyta</taxon>
        <taxon>Tracheophyta</taxon>
        <taxon>Spermatophyta</taxon>
        <taxon>Magnoliopsida</taxon>
        <taxon>eudicotyledons</taxon>
        <taxon>Gunneridae</taxon>
        <taxon>Pentapetalae</taxon>
        <taxon>asterids</taxon>
        <taxon>lamiids</taxon>
        <taxon>Solanales</taxon>
        <taxon>Solanaceae</taxon>
        <taxon>Nicotianoideae</taxon>
        <taxon>Nicotianeae</taxon>
        <taxon>Nicotiana</taxon>
    </lineage>
</organism>
<name>A0A1J6K5V6_NICAT</name>
<dbReference type="OMA" id="FWCRCRQ"/>
<evidence type="ECO:0000313" key="2">
    <source>
        <dbReference type="Proteomes" id="UP000187609"/>
    </source>
</evidence>
<reference evidence="1" key="1">
    <citation type="submission" date="2016-11" db="EMBL/GenBank/DDBJ databases">
        <title>The genome of Nicotiana attenuata.</title>
        <authorList>
            <person name="Xu S."/>
            <person name="Brockmoeller T."/>
            <person name="Gaquerel E."/>
            <person name="Navarro A."/>
            <person name="Kuhl H."/>
            <person name="Gase K."/>
            <person name="Ling Z."/>
            <person name="Zhou W."/>
            <person name="Kreitzer C."/>
            <person name="Stanke M."/>
            <person name="Tang H."/>
            <person name="Lyons E."/>
            <person name="Pandey P."/>
            <person name="Pandey S.P."/>
            <person name="Timmermann B."/>
            <person name="Baldwin I.T."/>
        </authorList>
    </citation>
    <scope>NUCLEOTIDE SEQUENCE [LARGE SCALE GENOMIC DNA]</scope>
    <source>
        <strain evidence="1">UT</strain>
    </source>
</reference>
<accession>A0A1J6K5V6</accession>
<keyword evidence="2" id="KW-1185">Reference proteome</keyword>
<dbReference type="STRING" id="49451.A0A1J6K5V6"/>
<dbReference type="KEGG" id="nau:109215943"/>
<dbReference type="OrthoDB" id="44190at2759"/>
<dbReference type="Proteomes" id="UP000187609">
    <property type="component" value="Unassembled WGS sequence"/>
</dbReference>
<evidence type="ECO:0000313" key="1">
    <source>
        <dbReference type="EMBL" id="OIT25437.1"/>
    </source>
</evidence>
<gene>
    <name evidence="1" type="ORF">A4A49_29036</name>
</gene>
<dbReference type="PANTHER" id="PTHR35690:SF1">
    <property type="entry name" value="OS01G0363500 PROTEIN"/>
    <property type="match status" value="1"/>
</dbReference>